<dbReference type="EMBL" id="FOLX01000001">
    <property type="protein sequence ID" value="SFC32940.1"/>
    <property type="molecule type" value="Genomic_DNA"/>
</dbReference>
<evidence type="ECO:0000313" key="2">
    <source>
        <dbReference type="EMBL" id="SFC32940.1"/>
    </source>
</evidence>
<dbReference type="RefSeq" id="WP_093450144.1">
    <property type="nucleotide sequence ID" value="NZ_CAXQIN010000197.1"/>
</dbReference>
<name>A0A1I1II88_9RHOB</name>
<dbReference type="OrthoDB" id="7875342at2"/>
<organism evidence="2 3">
    <name type="scientific">Pseudooceanicola nitratireducens</name>
    <dbReference type="NCBI Taxonomy" id="517719"/>
    <lineage>
        <taxon>Bacteria</taxon>
        <taxon>Pseudomonadati</taxon>
        <taxon>Pseudomonadota</taxon>
        <taxon>Alphaproteobacteria</taxon>
        <taxon>Rhodobacterales</taxon>
        <taxon>Paracoccaceae</taxon>
        <taxon>Pseudooceanicola</taxon>
    </lineage>
</organism>
<dbReference type="Proteomes" id="UP000231644">
    <property type="component" value="Unassembled WGS sequence"/>
</dbReference>
<accession>A0A1I1II88</accession>
<evidence type="ECO:0000259" key="1">
    <source>
        <dbReference type="Pfam" id="PF18557"/>
    </source>
</evidence>
<protein>
    <recommendedName>
        <fullName evidence="1">Anti-sigma factor NepR domain-containing protein</fullName>
    </recommendedName>
</protein>
<feature type="domain" description="Anti-sigma factor NepR" evidence="1">
    <location>
        <begin position="12"/>
        <end position="45"/>
    </location>
</feature>
<dbReference type="Pfam" id="PF18557">
    <property type="entry name" value="NepR"/>
    <property type="match status" value="1"/>
</dbReference>
<sequence length="50" mass="6073">MAHDNENEHVLRQIDENLKRVYQQNLEEDLPDRFKQLLDQLKKQEPGKEV</sequence>
<evidence type="ECO:0000313" key="3">
    <source>
        <dbReference type="Proteomes" id="UP000231644"/>
    </source>
</evidence>
<gene>
    <name evidence="2" type="ORF">SAMN05421762_0566</name>
</gene>
<keyword evidence="3" id="KW-1185">Reference proteome</keyword>
<dbReference type="AlphaFoldDB" id="A0A1I1II88"/>
<dbReference type="STRING" id="517719.SAMN05421762_0566"/>
<proteinExistence type="predicted"/>
<reference evidence="2 3" key="1">
    <citation type="submission" date="2016-10" db="EMBL/GenBank/DDBJ databases">
        <authorList>
            <person name="de Groot N.N."/>
        </authorList>
    </citation>
    <scope>NUCLEOTIDE SEQUENCE [LARGE SCALE GENOMIC DNA]</scope>
    <source>
        <strain evidence="2 3">DSM 29619</strain>
    </source>
</reference>
<dbReference type="InterPro" id="IPR041649">
    <property type="entry name" value="NepR"/>
</dbReference>